<protein>
    <submittedName>
        <fullName evidence="2">Uncharacterized protein</fullName>
    </submittedName>
</protein>
<keyword evidence="1" id="KW-1185">Reference proteome</keyword>
<reference evidence="2" key="1">
    <citation type="submission" date="2022-11" db="UniProtKB">
        <authorList>
            <consortium name="WormBaseParasite"/>
        </authorList>
    </citation>
    <scope>IDENTIFICATION</scope>
</reference>
<dbReference type="Proteomes" id="UP000887574">
    <property type="component" value="Unplaced"/>
</dbReference>
<name>A0A915ENS0_9BILA</name>
<evidence type="ECO:0000313" key="2">
    <source>
        <dbReference type="WBParaSite" id="jg8779"/>
    </source>
</evidence>
<dbReference type="AlphaFoldDB" id="A0A915ENS0"/>
<evidence type="ECO:0000313" key="1">
    <source>
        <dbReference type="Proteomes" id="UP000887574"/>
    </source>
</evidence>
<accession>A0A915ENS0</accession>
<proteinExistence type="predicted"/>
<organism evidence="1 2">
    <name type="scientific">Ditylenchus dipsaci</name>
    <dbReference type="NCBI Taxonomy" id="166011"/>
    <lineage>
        <taxon>Eukaryota</taxon>
        <taxon>Metazoa</taxon>
        <taxon>Ecdysozoa</taxon>
        <taxon>Nematoda</taxon>
        <taxon>Chromadorea</taxon>
        <taxon>Rhabditida</taxon>
        <taxon>Tylenchina</taxon>
        <taxon>Tylenchomorpha</taxon>
        <taxon>Sphaerularioidea</taxon>
        <taxon>Anguinidae</taxon>
        <taxon>Anguininae</taxon>
        <taxon>Ditylenchus</taxon>
    </lineage>
</organism>
<dbReference type="WBParaSite" id="jg8779">
    <property type="protein sequence ID" value="jg8779"/>
    <property type="gene ID" value="jg8779"/>
</dbReference>
<sequence>MVADTYNAEGLANGHGHYNGGEMQNRSVDDHFAFFKSLCEKANDYYLVQKARGTYDATKHSWGFLERTLDKVEGRVQDATQYTAPIYEHYLFPATDRLLGYYNRSLETSKCAVDKTKTTAFTAGTLGLGLALVATQMGLIAGTAATNLFLDGLIATKQAGGKVISKGISVEQTAEQYIQNAIRVSKELVNQPKEKATEHANTFLDISNAVFERLLNLEPANEDPESSLSQRIAHLARRIGGDLFWWTTSRKQQQWTFQQAGQLSASVNELRTKVESEAKQALTTPEEALLRSIRHSSAKLNEHLLKLRVSAAEILHESVQKKLESASAYVEQLDLDFVKAENIYQVKDEVLEEAMSKLHEIAQWSTLVPKNNQNGGAAGSSSMSNQY</sequence>